<feature type="active site" description="Nucleophile" evidence="5">
    <location>
        <position position="394"/>
    </location>
</feature>
<feature type="binding site" evidence="5">
    <location>
        <begin position="270"/>
        <end position="276"/>
    </location>
    <ligand>
        <name>S-adenosyl-L-methionine</name>
        <dbReference type="ChEBI" id="CHEBI:59789"/>
    </ligand>
</feature>
<dbReference type="PANTHER" id="PTHR22807:SF4">
    <property type="entry name" value="28S RRNA (CYTOSINE-C(5))-METHYLTRANSFERASE"/>
    <property type="match status" value="1"/>
</dbReference>
<dbReference type="PROSITE" id="PS51686">
    <property type="entry name" value="SAM_MT_RSMB_NOP"/>
    <property type="match status" value="1"/>
</dbReference>
<dbReference type="Pfam" id="PF21148">
    <property type="entry name" value="NSUN5_fdxn-like"/>
    <property type="match status" value="1"/>
</dbReference>
<feature type="binding site" evidence="5">
    <location>
        <position position="322"/>
    </location>
    <ligand>
        <name>S-adenosyl-L-methionine</name>
        <dbReference type="ChEBI" id="CHEBI:59789"/>
    </ligand>
</feature>
<keyword evidence="2 5" id="KW-0808">Transferase</keyword>
<keyword evidence="1 5" id="KW-0489">Methyltransferase</keyword>
<dbReference type="AlphaFoldDB" id="A0A3P3YNP6"/>
<sequence length="507" mass="55296">MLKRMLLVQGALKTLPHAARAMRPASPNASREASTVIHGLRGCTTGGMSLNYQVAGRVLDTLLRNHAGLKSLLFGQAQHLVGSANKRAVYALVCQTLKYRTVILQCMQGTALAKVAKVSKNRAVILIMVYEMLFGKGKIHGGGALRRAVLENESVLRSRLARQKQAASASTNEDLLPDIHRTILKLPRFVRVNTLKTTVEAAVERLHADGIEANVDEHIPSLLVVPPDTELFAHDLVCDGSLIIQDKASCFPAYVLLQGCSDAQHVIDACAAPGNKTTHLAALLGKGALVEAYERDAKRFSTLEQRVKSAGADDIIRCVCSDFRSCQPTNSTATAILIDPTCSSSGLAHHRIEASLQSMAMTPSSLQDLHRQQVDVILHAMRFPLVERITYSTCSIHRIENEDVVQEVLRRCSGRFELAEALPGWPGRGLPVFPHAERCIRSSPALGTHGFFVALFVRRQPVCPAPAASTENAHDADHVGKPPAAADVRSVRRQRKKARCRISVKRF</sequence>
<proteinExistence type="inferred from homology"/>
<evidence type="ECO:0000256" key="1">
    <source>
        <dbReference type="ARBA" id="ARBA00022603"/>
    </source>
</evidence>
<evidence type="ECO:0000256" key="4">
    <source>
        <dbReference type="ARBA" id="ARBA00022884"/>
    </source>
</evidence>
<evidence type="ECO:0000256" key="2">
    <source>
        <dbReference type="ARBA" id="ARBA00022679"/>
    </source>
</evidence>
<dbReference type="PANTHER" id="PTHR22807">
    <property type="entry name" value="NOP2 YEAST -RELATED NOL1/NOP2/FMU SUN DOMAIN-CONTAINING"/>
    <property type="match status" value="1"/>
</dbReference>
<evidence type="ECO:0000256" key="3">
    <source>
        <dbReference type="ARBA" id="ARBA00022691"/>
    </source>
</evidence>
<dbReference type="InterPro" id="IPR049560">
    <property type="entry name" value="MeTrfase_RsmB-F_NOP2_cat"/>
</dbReference>
<feature type="binding site" evidence="5">
    <location>
        <position position="339"/>
    </location>
    <ligand>
        <name>S-adenosyl-L-methionine</name>
        <dbReference type="ChEBI" id="CHEBI:59789"/>
    </ligand>
</feature>
<protein>
    <recommendedName>
        <fullName evidence="6">SAM-dependent MTase RsmB/NOP-type domain-containing protein</fullName>
    </recommendedName>
</protein>
<dbReference type="InterPro" id="IPR029063">
    <property type="entry name" value="SAM-dependent_MTases_sf"/>
</dbReference>
<dbReference type="InterPro" id="IPR023267">
    <property type="entry name" value="RCMT"/>
</dbReference>
<dbReference type="Pfam" id="PF01189">
    <property type="entry name" value="Methyltr_RsmB-F"/>
    <property type="match status" value="1"/>
</dbReference>
<dbReference type="Gene3D" id="3.40.50.150">
    <property type="entry name" value="Vaccinia Virus protein VP39"/>
    <property type="match status" value="1"/>
</dbReference>
<feature type="binding site" evidence="5">
    <location>
        <position position="294"/>
    </location>
    <ligand>
        <name>S-adenosyl-L-methionine</name>
        <dbReference type="ChEBI" id="CHEBI:59789"/>
    </ligand>
</feature>
<evidence type="ECO:0000259" key="6">
    <source>
        <dbReference type="PROSITE" id="PS51686"/>
    </source>
</evidence>
<feature type="domain" description="SAM-dependent MTase RsmB/NOP-type" evidence="6">
    <location>
        <begin position="178"/>
        <end position="459"/>
    </location>
</feature>
<keyword evidence="4 5" id="KW-0694">RNA-binding</keyword>
<evidence type="ECO:0000256" key="5">
    <source>
        <dbReference type="PROSITE-ProRule" id="PRU01023"/>
    </source>
</evidence>
<dbReference type="Pfam" id="PF21153">
    <property type="entry name" value="NSUN5_N"/>
    <property type="match status" value="1"/>
</dbReference>
<evidence type="ECO:0000313" key="8">
    <source>
        <dbReference type="Proteomes" id="UP000290189"/>
    </source>
</evidence>
<dbReference type="InterPro" id="IPR048889">
    <property type="entry name" value="NSUN5_RCM1_N"/>
</dbReference>
<comment type="similarity">
    <text evidence="5">Belongs to the class I-like SAM-binding methyltransferase superfamily. RsmB/NOP family.</text>
</comment>
<dbReference type="EMBL" id="OVEO01000019">
    <property type="protein sequence ID" value="SPR01835.1"/>
    <property type="molecule type" value="Genomic_DNA"/>
</dbReference>
<reference evidence="7 8" key="1">
    <citation type="submission" date="2018-03" db="EMBL/GenBank/DDBJ databases">
        <authorList>
            <person name="Fogelqvist J."/>
        </authorList>
    </citation>
    <scope>NUCLEOTIDE SEQUENCE [LARGE SCALE GENOMIC DNA]</scope>
</reference>
<dbReference type="GO" id="GO:0005730">
    <property type="term" value="C:nucleolus"/>
    <property type="evidence" value="ECO:0007669"/>
    <property type="project" value="TreeGrafter"/>
</dbReference>
<dbReference type="InterPro" id="IPR001678">
    <property type="entry name" value="MeTrfase_RsmB-F_NOP2_dom"/>
</dbReference>
<dbReference type="InterPro" id="IPR049561">
    <property type="entry name" value="NSUN5_7_fdxn-like"/>
</dbReference>
<organism evidence="7 8">
    <name type="scientific">Plasmodiophora brassicae</name>
    <name type="common">Clubroot disease agent</name>
    <dbReference type="NCBI Taxonomy" id="37360"/>
    <lineage>
        <taxon>Eukaryota</taxon>
        <taxon>Sar</taxon>
        <taxon>Rhizaria</taxon>
        <taxon>Endomyxa</taxon>
        <taxon>Phytomyxea</taxon>
        <taxon>Plasmodiophorida</taxon>
        <taxon>Plasmodiophoridae</taxon>
        <taxon>Plasmodiophora</taxon>
    </lineage>
</organism>
<geneLocation type="mitochondrion" evidence="7"/>
<keyword evidence="3 5" id="KW-0949">S-adenosyl-L-methionine</keyword>
<keyword evidence="7" id="KW-0496">Mitochondrion</keyword>
<dbReference type="SUPFAM" id="SSF53335">
    <property type="entry name" value="S-adenosyl-L-methionine-dependent methyltransferases"/>
    <property type="match status" value="1"/>
</dbReference>
<name>A0A3P3YNP6_PLABS</name>
<accession>A0A3P3YNP6</accession>
<dbReference type="Gene3D" id="3.30.70.1170">
    <property type="entry name" value="Sun protein, domain 3"/>
    <property type="match status" value="1"/>
</dbReference>
<gene>
    <name evidence="7" type="ORF">PLBR_LOCUS9050</name>
</gene>
<dbReference type="PRINTS" id="PR02008">
    <property type="entry name" value="RCMTFAMILY"/>
</dbReference>
<dbReference type="GO" id="GO:0008173">
    <property type="term" value="F:RNA methyltransferase activity"/>
    <property type="evidence" value="ECO:0007669"/>
    <property type="project" value="InterPro"/>
</dbReference>
<evidence type="ECO:0000313" key="7">
    <source>
        <dbReference type="EMBL" id="SPR01835.1"/>
    </source>
</evidence>
<dbReference type="GO" id="GO:0070475">
    <property type="term" value="P:rRNA base methylation"/>
    <property type="evidence" value="ECO:0007669"/>
    <property type="project" value="TreeGrafter"/>
</dbReference>
<dbReference type="Proteomes" id="UP000290189">
    <property type="component" value="Unassembled WGS sequence"/>
</dbReference>
<dbReference type="GO" id="GO:0003723">
    <property type="term" value="F:RNA binding"/>
    <property type="evidence" value="ECO:0007669"/>
    <property type="project" value="UniProtKB-UniRule"/>
</dbReference>